<evidence type="ECO:0000256" key="5">
    <source>
        <dbReference type="ARBA" id="ARBA00022737"/>
    </source>
</evidence>
<dbReference type="Pfam" id="PF00400">
    <property type="entry name" value="WD40"/>
    <property type="match status" value="4"/>
</dbReference>
<evidence type="ECO:0000256" key="6">
    <source>
        <dbReference type="ARBA" id="ARBA00023203"/>
    </source>
</evidence>
<dbReference type="OrthoDB" id="1850764at2759"/>
<evidence type="ECO:0000256" key="4">
    <source>
        <dbReference type="ARBA" id="ARBA00022574"/>
    </source>
</evidence>
<evidence type="ECO:0000313" key="13">
    <source>
        <dbReference type="Proteomes" id="UP000597762"/>
    </source>
</evidence>
<evidence type="ECO:0000313" key="12">
    <source>
        <dbReference type="EMBL" id="CAE1312014.1"/>
    </source>
</evidence>
<feature type="compositionally biased region" description="Basic and acidic residues" evidence="10">
    <location>
        <begin position="395"/>
        <end position="408"/>
    </location>
</feature>
<dbReference type="SMART" id="SM01167">
    <property type="entry name" value="DUF1900"/>
    <property type="match status" value="2"/>
</dbReference>
<dbReference type="Gene3D" id="2.130.10.10">
    <property type="entry name" value="YVTN repeat-like/Quinoprotein amine dehydrogenase"/>
    <property type="match status" value="2"/>
</dbReference>
<evidence type="ECO:0000256" key="7">
    <source>
        <dbReference type="ARBA" id="ARBA00024838"/>
    </source>
</evidence>
<keyword evidence="6" id="KW-0009">Actin-binding</keyword>
<dbReference type="InterPro" id="IPR001680">
    <property type="entry name" value="WD40_rpt"/>
</dbReference>
<protein>
    <recommendedName>
        <fullName evidence="9">Coronin</fullName>
    </recommendedName>
</protein>
<dbReference type="PROSITE" id="PS50082">
    <property type="entry name" value="WD_REPEATS_2"/>
    <property type="match status" value="4"/>
</dbReference>
<dbReference type="PANTHER" id="PTHR10856">
    <property type="entry name" value="CORONIN"/>
    <property type="match status" value="1"/>
</dbReference>
<feature type="region of interest" description="Disordered" evidence="10">
    <location>
        <begin position="274"/>
        <end position="623"/>
    </location>
</feature>
<dbReference type="PANTHER" id="PTHR10856:SF20">
    <property type="entry name" value="CORONIN-7"/>
    <property type="match status" value="1"/>
</dbReference>
<dbReference type="SMART" id="SM00320">
    <property type="entry name" value="WD40"/>
    <property type="match status" value="6"/>
</dbReference>
<evidence type="ECO:0000256" key="9">
    <source>
        <dbReference type="RuleBase" id="RU280818"/>
    </source>
</evidence>
<feature type="compositionally biased region" description="Acidic residues" evidence="10">
    <location>
        <begin position="1095"/>
        <end position="1104"/>
    </location>
</feature>
<feature type="compositionally biased region" description="Basic and acidic residues" evidence="10">
    <location>
        <begin position="478"/>
        <end position="571"/>
    </location>
</feature>
<dbReference type="InterPro" id="IPR015943">
    <property type="entry name" value="WD40/YVTN_repeat-like_dom_sf"/>
</dbReference>
<name>A0A812DW88_ACAPH</name>
<feature type="compositionally biased region" description="Basic and acidic residues" evidence="10">
    <location>
        <begin position="1050"/>
        <end position="1073"/>
    </location>
</feature>
<dbReference type="GO" id="GO:0005737">
    <property type="term" value="C:cytoplasm"/>
    <property type="evidence" value="ECO:0007669"/>
    <property type="project" value="UniProtKB-SubCell"/>
</dbReference>
<sequence length="1104" mass="124843">MICAEERKIENVLWHPTAEGVLAVSSSNVVKIYDVAHCKEKLIMDSHTDQVQCIAWKTDGSSLATSCKDKTIRVFDPRGRSLTQEMNGHIGQKESRVAWLGNKNMIISTGFDSMRQRQICVWDLKNTSAPLSTQSLDTSPGILIPLFDADTNMLFLIGKGDNTLRFWEHIDRAPYVTEAANDRTEQIKGAAMVPKRALDVMKGEINRMILLTKNCIIPTPYIVPRKSYRDYHADIFPDVSDGTPAMQAPEWFAGHNKPLVTMCLNPAKRVPLKVRPHRLNDTGNEDNSPIPSRKPIDDSPTENKTSDPPLTPKSQRRASSNIMQKIESLNAAVERSRAPTKSFKDERDNRAKKEEVTKEGINDEIIDNKMNENTSHEEEEEQGEGDEEECEEEEKMDKTIKEDEKEAEVKDEEEEGKEKTDEASVAVDKMSEQEEKEQDTAIIEDKKEDFIEDSAIENSIEISDEDKEKVEAAEEEKVEEKEEEKVEEKEEEKVEEKEEEKVEEKEEEKVEEKEEEKVEEKEEEKEEVKEEEKEEVKEEEKEEVKEEEKEEVKEEEKEEVKEEEKEEVKEEEKEECSEIIEETKVEHSLEVQTSVDEAVNGGSEKLSSSADPVREPKAESKIRDQVVTNDTPAKKTLGSPSRFSSIKQHKFKHLKGTPMKKNTHIENLRNLSKNIPGESDMFHANRTCCAVPLSGAGGCIGILELNQPGRLPDTGVPTLQHGANITDFAWDPFNDRRLVVSCDDAKIRVWNIPEGGLTESLTEPESCLVGHREKIYFVHFHPLAKDILASASYDMTVKIWNLATGEEVIELTGHTSQIFTLAWSPDGKQCATVCKDGKIRIYDPRTSTEPVQEGNGPPGSRGARVVWVLDGKFLAVTGFDKMSNRQISIYNPQDLSSPIETADVDVSPAILIPHYDEDSSTLFMTGRGDGTLFAYEMSSTPSHINALSHCRFDSLHQAISFLPKIVCNISEVEFARAWRLTPTHVEPVSFTVPRVKSNFFQDDLFPDTKVLWEPTLSGSEWLEGNDTVPPTISLKPDDMEALSNAPSEAPKPKKYDSTDPEIYKTDEDKKEELIDAMTAKMDNKKDELLPQDLTEGVDSDEWEE</sequence>
<dbReference type="SMART" id="SM01166">
    <property type="entry name" value="DUF1899"/>
    <property type="match status" value="1"/>
</dbReference>
<dbReference type="Pfam" id="PF08953">
    <property type="entry name" value="DUF1899"/>
    <property type="match status" value="1"/>
</dbReference>
<dbReference type="PROSITE" id="PS00678">
    <property type="entry name" value="WD_REPEATS_1"/>
    <property type="match status" value="1"/>
</dbReference>
<feature type="compositionally biased region" description="Polar residues" evidence="10">
    <location>
        <begin position="281"/>
        <end position="290"/>
    </location>
</feature>
<dbReference type="PROSITE" id="PS50294">
    <property type="entry name" value="WD_REPEATS_REGION"/>
    <property type="match status" value="3"/>
</dbReference>
<comment type="caution">
    <text evidence="12">The sequence shown here is derived from an EMBL/GenBank/DDBJ whole genome shotgun (WGS) entry which is preliminary data.</text>
</comment>
<comment type="similarity">
    <text evidence="2 9">Belongs to the WD repeat coronin family.</text>
</comment>
<dbReference type="InterPro" id="IPR015505">
    <property type="entry name" value="Coronin"/>
</dbReference>
<feature type="repeat" description="WD" evidence="8">
    <location>
        <begin position="811"/>
        <end position="852"/>
    </location>
</feature>
<feature type="compositionally biased region" description="Acidic residues" evidence="10">
    <location>
        <begin position="377"/>
        <end position="394"/>
    </location>
</feature>
<feature type="compositionally biased region" description="Basic and acidic residues" evidence="10">
    <location>
        <begin position="612"/>
        <end position="623"/>
    </location>
</feature>
<feature type="repeat" description="WD" evidence="8">
    <location>
        <begin position="768"/>
        <end position="810"/>
    </location>
</feature>
<proteinExistence type="inferred from homology"/>
<dbReference type="SUPFAM" id="SSF50978">
    <property type="entry name" value="WD40 repeat-like"/>
    <property type="match status" value="2"/>
</dbReference>
<feature type="compositionally biased region" description="Basic and acidic residues" evidence="10">
    <location>
        <begin position="334"/>
        <end position="376"/>
    </location>
</feature>
<dbReference type="InterPro" id="IPR019775">
    <property type="entry name" value="WD40_repeat_CS"/>
</dbReference>
<dbReference type="GO" id="GO:0003779">
    <property type="term" value="F:actin binding"/>
    <property type="evidence" value="ECO:0007669"/>
    <property type="project" value="UniProtKB-KW"/>
</dbReference>
<dbReference type="EMBL" id="CAHIKZ030004539">
    <property type="protein sequence ID" value="CAE1312014.1"/>
    <property type="molecule type" value="Genomic_DNA"/>
</dbReference>
<reference evidence="12" key="1">
    <citation type="submission" date="2021-01" db="EMBL/GenBank/DDBJ databases">
        <authorList>
            <person name="Li R."/>
            <person name="Bekaert M."/>
        </authorList>
    </citation>
    <scope>NUCLEOTIDE SEQUENCE</scope>
    <source>
        <strain evidence="12">Farmed</strain>
    </source>
</reference>
<dbReference type="Proteomes" id="UP000597762">
    <property type="component" value="Unassembled WGS sequence"/>
</dbReference>
<evidence type="ECO:0000256" key="1">
    <source>
        <dbReference type="ARBA" id="ARBA00004496"/>
    </source>
</evidence>
<keyword evidence="5 9" id="KW-0677">Repeat</keyword>
<evidence type="ECO:0000256" key="2">
    <source>
        <dbReference type="ARBA" id="ARBA00009482"/>
    </source>
</evidence>
<feature type="repeat" description="WD" evidence="8">
    <location>
        <begin position="718"/>
        <end position="760"/>
    </location>
</feature>
<keyword evidence="3" id="KW-0963">Cytoplasm</keyword>
<accession>A0A812DW88</accession>
<dbReference type="Pfam" id="PF16300">
    <property type="entry name" value="WD40_4"/>
    <property type="match status" value="2"/>
</dbReference>
<evidence type="ECO:0000256" key="3">
    <source>
        <dbReference type="ARBA" id="ARBA00022490"/>
    </source>
</evidence>
<keyword evidence="13" id="KW-1185">Reference proteome</keyword>
<dbReference type="GO" id="GO:0030036">
    <property type="term" value="P:actin cytoskeleton organization"/>
    <property type="evidence" value="ECO:0007669"/>
    <property type="project" value="UniProtKB-ARBA"/>
</dbReference>
<feature type="repeat" description="WD" evidence="8">
    <location>
        <begin position="44"/>
        <end position="85"/>
    </location>
</feature>
<evidence type="ECO:0000259" key="11">
    <source>
        <dbReference type="SMART" id="SM01166"/>
    </source>
</evidence>
<evidence type="ECO:0000256" key="10">
    <source>
        <dbReference type="SAM" id="MobiDB-lite"/>
    </source>
</evidence>
<evidence type="ECO:0000256" key="8">
    <source>
        <dbReference type="PROSITE-ProRule" id="PRU00221"/>
    </source>
</evidence>
<dbReference type="FunFam" id="2.130.10.10:FF:000076">
    <property type="entry name" value="Coronin"/>
    <property type="match status" value="1"/>
</dbReference>
<comment type="subcellular location">
    <subcellularLocation>
        <location evidence="1">Cytoplasm</location>
    </subcellularLocation>
</comment>
<keyword evidence="4 8" id="KW-0853">WD repeat</keyword>
<dbReference type="InterPro" id="IPR015048">
    <property type="entry name" value="DUF1899"/>
</dbReference>
<dbReference type="InterPro" id="IPR036322">
    <property type="entry name" value="WD40_repeat_dom_sf"/>
</dbReference>
<feature type="region of interest" description="Disordered" evidence="10">
    <location>
        <begin position="1022"/>
        <end position="1104"/>
    </location>
</feature>
<gene>
    <name evidence="12" type="ORF">SPHA_63281</name>
</gene>
<feature type="domain" description="DUF1899" evidence="11">
    <location>
        <begin position="644"/>
        <end position="709"/>
    </location>
</feature>
<dbReference type="AlphaFoldDB" id="A0A812DW88"/>
<comment type="function">
    <text evidence="7">F-actin regulator involved in anterograde Golgi to endosome transport: upon ubiquitination via 'Lys-33'-linked ubiquitin chains by the BCR(KLHL20) E3 ubiquitin ligase complex, interacts with EPS15 and localizes to the trans-Golgi network, where it promotes actin polymerization, thereby facilitating post-Golgi trafficking. May play a role in the maintenance of the Golgi apparatus morphology.</text>
</comment>
<organism evidence="12 13">
    <name type="scientific">Acanthosepion pharaonis</name>
    <name type="common">Pharaoh cuttlefish</name>
    <name type="synonym">Sepia pharaonis</name>
    <dbReference type="NCBI Taxonomy" id="158019"/>
    <lineage>
        <taxon>Eukaryota</taxon>
        <taxon>Metazoa</taxon>
        <taxon>Spiralia</taxon>
        <taxon>Lophotrochozoa</taxon>
        <taxon>Mollusca</taxon>
        <taxon>Cephalopoda</taxon>
        <taxon>Coleoidea</taxon>
        <taxon>Decapodiformes</taxon>
        <taxon>Sepiida</taxon>
        <taxon>Sepiina</taxon>
        <taxon>Sepiidae</taxon>
        <taxon>Acanthosepion</taxon>
    </lineage>
</organism>